<dbReference type="SUPFAM" id="SSF56059">
    <property type="entry name" value="Glutathione synthetase ATP-binding domain-like"/>
    <property type="match status" value="1"/>
</dbReference>
<reference evidence="3 4" key="1">
    <citation type="submission" date="2019-02" db="EMBL/GenBank/DDBJ databases">
        <title>Deep-cultivation of Planctomycetes and their phenomic and genomic characterization uncovers novel biology.</title>
        <authorList>
            <person name="Wiegand S."/>
            <person name="Jogler M."/>
            <person name="Boedeker C."/>
            <person name="Pinto D."/>
            <person name="Vollmers J."/>
            <person name="Rivas-Marin E."/>
            <person name="Kohn T."/>
            <person name="Peeters S.H."/>
            <person name="Heuer A."/>
            <person name="Rast P."/>
            <person name="Oberbeckmann S."/>
            <person name="Bunk B."/>
            <person name="Jeske O."/>
            <person name="Meyerdierks A."/>
            <person name="Storesund J.E."/>
            <person name="Kallscheuer N."/>
            <person name="Luecker S."/>
            <person name="Lage O.M."/>
            <person name="Pohl T."/>
            <person name="Merkel B.J."/>
            <person name="Hornburger P."/>
            <person name="Mueller R.-W."/>
            <person name="Bruemmer F."/>
            <person name="Labrenz M."/>
            <person name="Spormann A.M."/>
            <person name="Op Den Camp H."/>
            <person name="Overmann J."/>
            <person name="Amann R."/>
            <person name="Jetten M.S.M."/>
            <person name="Mascher T."/>
            <person name="Medema M.H."/>
            <person name="Devos D.P."/>
            <person name="Kaster A.-K."/>
            <person name="Ovreas L."/>
            <person name="Rohde M."/>
            <person name="Galperin M.Y."/>
            <person name="Jogler C."/>
        </authorList>
    </citation>
    <scope>NUCLEOTIDE SEQUENCE [LARGE SCALE GENOMIC DNA]</scope>
    <source>
        <strain evidence="3 4">Pla123a</strain>
    </source>
</reference>
<dbReference type="InterPro" id="IPR011761">
    <property type="entry name" value="ATP-grasp"/>
</dbReference>
<dbReference type="RefSeq" id="WP_146589798.1">
    <property type="nucleotide sequence ID" value="NZ_SJPO01000010.1"/>
</dbReference>
<feature type="domain" description="ATP-grasp" evidence="2">
    <location>
        <begin position="87"/>
        <end position="287"/>
    </location>
</feature>
<keyword evidence="1" id="KW-0547">Nucleotide-binding</keyword>
<evidence type="ECO:0000313" key="3">
    <source>
        <dbReference type="EMBL" id="TWT73452.1"/>
    </source>
</evidence>
<organism evidence="3 4">
    <name type="scientific">Posidoniimonas polymericola</name>
    <dbReference type="NCBI Taxonomy" id="2528002"/>
    <lineage>
        <taxon>Bacteria</taxon>
        <taxon>Pseudomonadati</taxon>
        <taxon>Planctomycetota</taxon>
        <taxon>Planctomycetia</taxon>
        <taxon>Pirellulales</taxon>
        <taxon>Lacipirellulaceae</taxon>
        <taxon>Posidoniimonas</taxon>
    </lineage>
</organism>
<protein>
    <submittedName>
        <fullName evidence="3">ATP-grasp domain protein</fullName>
    </submittedName>
</protein>
<dbReference type="AlphaFoldDB" id="A0A5C5YHW1"/>
<evidence type="ECO:0000313" key="4">
    <source>
        <dbReference type="Proteomes" id="UP000318478"/>
    </source>
</evidence>
<name>A0A5C5YHW1_9BACT</name>
<sequence>MASRPRLAILGASARAAAQSAIRAGFDVVAADLFTDLDLAAMCPATRVDRYPEGFAEWLSRANADAWIYTGGLENYPELIDQLAGMLPLWGNDGAAVRRVRDLATLHTALLHAGIPFPATRAEPTGLPLDGSWICKAGGSGGSGVWLLDSRAAADRATRQGAVYQKKLTASVGFPASAVFVLNDTPGDGLIGVTRQLVGPDFGAAPFQYAGSAGPIDLPPPVVPVLRELSRLLAGQFGLRGVVGVDLWVGADQLWVLEVNPRYTASVELHELTSGVAALSLHAAAFAKWRPAGPVPCPPSTRTSAKKQIVYARHRLTVPPDVNPGVGASMATAAEIWLADIPRAGETIEPAHPVVTVLGRLESADGERRFSNAVAAVEKRLYT</sequence>
<gene>
    <name evidence="3" type="ORF">Pla123a_37870</name>
</gene>
<accession>A0A5C5YHW1</accession>
<dbReference type="EMBL" id="SJPO01000010">
    <property type="protein sequence ID" value="TWT73452.1"/>
    <property type="molecule type" value="Genomic_DNA"/>
</dbReference>
<evidence type="ECO:0000259" key="2">
    <source>
        <dbReference type="PROSITE" id="PS50975"/>
    </source>
</evidence>
<keyword evidence="4" id="KW-1185">Reference proteome</keyword>
<dbReference type="Proteomes" id="UP000318478">
    <property type="component" value="Unassembled WGS sequence"/>
</dbReference>
<dbReference type="Gene3D" id="3.30.470.20">
    <property type="entry name" value="ATP-grasp fold, B domain"/>
    <property type="match status" value="1"/>
</dbReference>
<dbReference type="InterPro" id="IPR003806">
    <property type="entry name" value="ATP-grasp_PylC-type"/>
</dbReference>
<evidence type="ECO:0000256" key="1">
    <source>
        <dbReference type="PROSITE-ProRule" id="PRU00409"/>
    </source>
</evidence>
<dbReference type="OrthoDB" id="1804072at2"/>
<keyword evidence="1" id="KW-0067">ATP-binding</keyword>
<dbReference type="Pfam" id="PF02655">
    <property type="entry name" value="ATP-grasp_3"/>
    <property type="match status" value="1"/>
</dbReference>
<comment type="caution">
    <text evidence="3">The sequence shown here is derived from an EMBL/GenBank/DDBJ whole genome shotgun (WGS) entry which is preliminary data.</text>
</comment>
<proteinExistence type="predicted"/>
<dbReference type="PROSITE" id="PS50975">
    <property type="entry name" value="ATP_GRASP"/>
    <property type="match status" value="1"/>
</dbReference>
<dbReference type="GO" id="GO:0005524">
    <property type="term" value="F:ATP binding"/>
    <property type="evidence" value="ECO:0007669"/>
    <property type="project" value="UniProtKB-UniRule"/>
</dbReference>
<dbReference type="GO" id="GO:0046872">
    <property type="term" value="F:metal ion binding"/>
    <property type="evidence" value="ECO:0007669"/>
    <property type="project" value="InterPro"/>
</dbReference>